<dbReference type="EMBL" id="CAUWAG010000004">
    <property type="protein sequence ID" value="CAJ2502156.1"/>
    <property type="molecule type" value="Genomic_DNA"/>
</dbReference>
<gene>
    <name evidence="2" type="ORF">KHLLAP_LOCUS2624</name>
</gene>
<comment type="caution">
    <text evidence="2">The sequence shown here is derived from an EMBL/GenBank/DDBJ whole genome shotgun (WGS) entry which is preliminary data.</text>
</comment>
<accession>A0AAI8YER8</accession>
<sequence>MATIRSCISGSDCNQEYGRHTTKATFTNQKVRSAVDTWTNNCTESPAPSPSHVDDEILTFAIHTNLDQEERPYFNALLSGTRELQSAFRAPTPLRKPRTDFIMMTGLQLQRLYRLSQTPRDAETAVYRVKHPLYHDILTTMMDIRPQEWEFLISGWCDGFLCPGADRDDAMTITADNPLSRGSLPGHGFFPPPPSREPMDPGMPRAPGFGASRSSKPYSQINSCGATPASFISLYSSSSTSPGHNQPPVSHDEEIEMVALAGIEQGIYQGMEALEDAFEKLHERAEMVRHALRQRNKGLLMSKQRRRLGKIDMLPQLSDTSAGNERPSWATGDDYKVMSESDWDEDDFDIAPEDSASNIPSSKYRRPKRQNQKNIPATIKEDDNEN</sequence>
<dbReference type="Proteomes" id="UP001295740">
    <property type="component" value="Unassembled WGS sequence"/>
</dbReference>
<name>A0AAI8YER8_9PEZI</name>
<reference evidence="2" key="1">
    <citation type="submission" date="2023-10" db="EMBL/GenBank/DDBJ databases">
        <authorList>
            <person name="Hackl T."/>
        </authorList>
    </citation>
    <scope>NUCLEOTIDE SEQUENCE</scope>
</reference>
<protein>
    <submittedName>
        <fullName evidence="2">Uu.00g095500.m01.CDS01</fullName>
    </submittedName>
</protein>
<proteinExistence type="predicted"/>
<evidence type="ECO:0000313" key="3">
    <source>
        <dbReference type="Proteomes" id="UP001295740"/>
    </source>
</evidence>
<feature type="compositionally biased region" description="Acidic residues" evidence="1">
    <location>
        <begin position="341"/>
        <end position="352"/>
    </location>
</feature>
<evidence type="ECO:0000256" key="1">
    <source>
        <dbReference type="SAM" id="MobiDB-lite"/>
    </source>
</evidence>
<dbReference type="AlphaFoldDB" id="A0AAI8YER8"/>
<evidence type="ECO:0000313" key="2">
    <source>
        <dbReference type="EMBL" id="CAJ2502156.1"/>
    </source>
</evidence>
<keyword evidence="3" id="KW-1185">Reference proteome</keyword>
<feature type="region of interest" description="Disordered" evidence="1">
    <location>
        <begin position="311"/>
        <end position="386"/>
    </location>
</feature>
<feature type="region of interest" description="Disordered" evidence="1">
    <location>
        <begin position="176"/>
        <end position="202"/>
    </location>
</feature>
<organism evidence="2 3">
    <name type="scientific">Anthostomella pinea</name>
    <dbReference type="NCBI Taxonomy" id="933095"/>
    <lineage>
        <taxon>Eukaryota</taxon>
        <taxon>Fungi</taxon>
        <taxon>Dikarya</taxon>
        <taxon>Ascomycota</taxon>
        <taxon>Pezizomycotina</taxon>
        <taxon>Sordariomycetes</taxon>
        <taxon>Xylariomycetidae</taxon>
        <taxon>Xylariales</taxon>
        <taxon>Xylariaceae</taxon>
        <taxon>Anthostomella</taxon>
    </lineage>
</organism>